<sequence length="349" mass="37511">MSTKTNRKETKQNKKKRERRFPASAAPTVQPPPPSPSRGRGGRALQEHRLLRVDDDVAQRVGDLAAAGVLHELGRREEAAVADAHDPHLLPLPVLVQEPVRLAPAGALRLVRHHGHVLRHGAPEVARARRPHRQRPQRAQAQRQRLRLVVAGRAVRSGRLRRTAVRGPLLRPAGRRRPRRRQGDRTAELEAAGHGVLEAVVAATGRRNRPSRAHGVAALEALALGLEAPLALHRAAAEPVLHVLRGQGGGAEQVRRRRGGGAWAGVLRPAAGAGGGSRQGADRRDGGRALEPRVGAPPLLRRLGAEAAAEGQAEAELDLVRLPAGPRGRRQRHPQALALHPGRTLPGNP</sequence>
<accession>C0P8U3</accession>
<name>C0P8U3_MAIZE</name>
<reference evidence="2" key="2">
    <citation type="submission" date="2012-06" db="EMBL/GenBank/DDBJ databases">
        <authorList>
            <person name="Yu Y."/>
            <person name="Currie J."/>
            <person name="Lomeli R."/>
            <person name="Angelova A."/>
            <person name="Collura K."/>
            <person name="Wissotski M."/>
            <person name="Campos D."/>
            <person name="Kudrna D."/>
            <person name="Golser W."/>
            <person name="Ashely E."/>
            <person name="Descour A."/>
            <person name="Fernandes J."/>
            <person name="Soderlund C."/>
            <person name="Walbot V."/>
        </authorList>
    </citation>
    <scope>NUCLEOTIDE SEQUENCE</scope>
    <source>
        <strain evidence="2">B73</strain>
    </source>
</reference>
<feature type="region of interest" description="Disordered" evidence="1">
    <location>
        <begin position="1"/>
        <end position="43"/>
    </location>
</feature>
<evidence type="ECO:0000313" key="2">
    <source>
        <dbReference type="EMBL" id="ACN30588.1"/>
    </source>
</evidence>
<feature type="region of interest" description="Disordered" evidence="1">
    <location>
        <begin position="125"/>
        <end position="144"/>
    </location>
</feature>
<organism evidence="2">
    <name type="scientific">Zea mays</name>
    <name type="common">Maize</name>
    <dbReference type="NCBI Taxonomy" id="4577"/>
    <lineage>
        <taxon>Eukaryota</taxon>
        <taxon>Viridiplantae</taxon>
        <taxon>Streptophyta</taxon>
        <taxon>Embryophyta</taxon>
        <taxon>Tracheophyta</taxon>
        <taxon>Spermatophyta</taxon>
        <taxon>Magnoliopsida</taxon>
        <taxon>Liliopsida</taxon>
        <taxon>Poales</taxon>
        <taxon>Poaceae</taxon>
        <taxon>PACMAD clade</taxon>
        <taxon>Panicoideae</taxon>
        <taxon>Andropogonodae</taxon>
        <taxon>Andropogoneae</taxon>
        <taxon>Tripsacinae</taxon>
        <taxon>Zea</taxon>
    </lineage>
</organism>
<feature type="region of interest" description="Disordered" evidence="1">
    <location>
        <begin position="321"/>
        <end position="349"/>
    </location>
</feature>
<protein>
    <submittedName>
        <fullName evidence="2">Uncharacterized protein</fullName>
    </submittedName>
</protein>
<feature type="compositionally biased region" description="Basic and acidic residues" evidence="1">
    <location>
        <begin position="1"/>
        <end position="12"/>
    </location>
</feature>
<feature type="region of interest" description="Disordered" evidence="1">
    <location>
        <begin position="166"/>
        <end position="190"/>
    </location>
</feature>
<dbReference type="AlphaFoldDB" id="C0P8U3"/>
<feature type="compositionally biased region" description="Basic and acidic residues" evidence="1">
    <location>
        <begin position="280"/>
        <end position="291"/>
    </location>
</feature>
<reference evidence="2" key="1">
    <citation type="journal article" date="2009" name="PLoS Genet.">
        <title>Sequencing, mapping, and analysis of 27,455 maize full-length cDNAs.</title>
        <authorList>
            <person name="Soderlund C."/>
            <person name="Descour A."/>
            <person name="Kudrna D."/>
            <person name="Bomhoff M."/>
            <person name="Boyd L."/>
            <person name="Currie J."/>
            <person name="Angelova A."/>
            <person name="Collura K."/>
            <person name="Wissotski M."/>
            <person name="Ashley E."/>
            <person name="Morrow D."/>
            <person name="Fernandes J."/>
            <person name="Walbot V."/>
            <person name="Yu Y."/>
        </authorList>
    </citation>
    <scope>NUCLEOTIDE SEQUENCE</scope>
    <source>
        <strain evidence="2">B73</strain>
    </source>
</reference>
<proteinExistence type="evidence at transcript level"/>
<dbReference type="EMBL" id="BT064712">
    <property type="protein sequence ID" value="ACN30588.1"/>
    <property type="molecule type" value="mRNA"/>
</dbReference>
<evidence type="ECO:0000256" key="1">
    <source>
        <dbReference type="SAM" id="MobiDB-lite"/>
    </source>
</evidence>
<feature type="region of interest" description="Disordered" evidence="1">
    <location>
        <begin position="261"/>
        <end position="297"/>
    </location>
</feature>